<protein>
    <submittedName>
        <fullName evidence="2">Uncharacterized protein</fullName>
    </submittedName>
</protein>
<organism evidence="2 3">
    <name type="scientific">Drechslerella dactyloides</name>
    <name type="common">Nematode-trapping fungus</name>
    <name type="synonym">Arthrobotrys dactyloides</name>
    <dbReference type="NCBI Taxonomy" id="74499"/>
    <lineage>
        <taxon>Eukaryota</taxon>
        <taxon>Fungi</taxon>
        <taxon>Dikarya</taxon>
        <taxon>Ascomycota</taxon>
        <taxon>Pezizomycotina</taxon>
        <taxon>Orbiliomycetes</taxon>
        <taxon>Orbiliales</taxon>
        <taxon>Orbiliaceae</taxon>
        <taxon>Drechslerella</taxon>
    </lineage>
</organism>
<dbReference type="EMBL" id="JAQGDS010000002">
    <property type="protein sequence ID" value="KAJ6263252.1"/>
    <property type="molecule type" value="Genomic_DNA"/>
</dbReference>
<dbReference type="Proteomes" id="UP001221413">
    <property type="component" value="Unassembled WGS sequence"/>
</dbReference>
<name>A0AAD6J3R9_DREDA</name>
<sequence length="114" mass="13305">MAETVTMMMKRRRRERRLNKRRRLKRRRGGDGVVEGEEGRKEGEAVCFLVKRPDRCKLAGMGATFAALRCRWMKNAVREKVKVPATSSRIYTFYLLGTLDRCRRRALISCDPVI</sequence>
<gene>
    <name evidence="2" type="ORF">Dda_1813</name>
</gene>
<reference evidence="2" key="1">
    <citation type="submission" date="2023-01" db="EMBL/GenBank/DDBJ databases">
        <title>The chitinases involved in constricting ring structure development in the nematode-trapping fungus Drechslerella dactyloides.</title>
        <authorList>
            <person name="Wang R."/>
            <person name="Zhang L."/>
            <person name="Tang P."/>
            <person name="Li S."/>
            <person name="Liang L."/>
        </authorList>
    </citation>
    <scope>NUCLEOTIDE SEQUENCE</scope>
    <source>
        <strain evidence="2">YMF1.00031</strain>
    </source>
</reference>
<accession>A0AAD6J3R9</accession>
<evidence type="ECO:0000313" key="3">
    <source>
        <dbReference type="Proteomes" id="UP001221413"/>
    </source>
</evidence>
<comment type="caution">
    <text evidence="2">The sequence shown here is derived from an EMBL/GenBank/DDBJ whole genome shotgun (WGS) entry which is preliminary data.</text>
</comment>
<feature type="compositionally biased region" description="Basic residues" evidence="1">
    <location>
        <begin position="9"/>
        <end position="28"/>
    </location>
</feature>
<proteinExistence type="predicted"/>
<evidence type="ECO:0000313" key="2">
    <source>
        <dbReference type="EMBL" id="KAJ6263252.1"/>
    </source>
</evidence>
<evidence type="ECO:0000256" key="1">
    <source>
        <dbReference type="SAM" id="MobiDB-lite"/>
    </source>
</evidence>
<keyword evidence="3" id="KW-1185">Reference proteome</keyword>
<feature type="region of interest" description="Disordered" evidence="1">
    <location>
        <begin position="1"/>
        <end position="40"/>
    </location>
</feature>
<dbReference type="AlphaFoldDB" id="A0AAD6J3R9"/>